<evidence type="ECO:0000256" key="3">
    <source>
        <dbReference type="ARBA" id="ARBA00031870"/>
    </source>
</evidence>
<dbReference type="PANTHER" id="PTHR21600:SF87">
    <property type="entry name" value="RNA PSEUDOURIDYLATE SYNTHASE DOMAIN-CONTAINING PROTEIN 1"/>
    <property type="match status" value="1"/>
</dbReference>
<gene>
    <name evidence="6" type="ORF">QYE77_01425</name>
</gene>
<dbReference type="InterPro" id="IPR050188">
    <property type="entry name" value="RluA_PseudoU_synthase"/>
</dbReference>
<dbReference type="SUPFAM" id="SSF55120">
    <property type="entry name" value="Pseudouridine synthase"/>
    <property type="match status" value="1"/>
</dbReference>
<evidence type="ECO:0000256" key="4">
    <source>
        <dbReference type="ARBA" id="ARBA00033164"/>
    </source>
</evidence>
<sequence length="234" mass="27099">MEHIEIVYVDEDILVINKPAGILTIPDGYDPDKPFLTRLLREEFGQLWTVHRLDRDTSGVLLFARTPQAHRALNDQFEQRQVRKIYHLVTFGRLPHEEIEVNYPLMVNGDRRHRTVVDLSRGKPARTIFRHLCSLGREFSLVEAQPLSGYTHQIRAHLTSIGLQILGDKLYKPHPISERYPTFLLPTDTPDFERVALHAYAMTFFHPSQSSREITVVASYPTDFSTLIEILRCK</sequence>
<feature type="domain" description="Pseudouridine synthase RsuA/RluA-like" evidence="5">
    <location>
        <begin position="12"/>
        <end position="159"/>
    </location>
</feature>
<keyword evidence="6" id="KW-0413">Isomerase</keyword>
<comment type="similarity">
    <text evidence="2">Belongs to the pseudouridine synthase RluA family.</text>
</comment>
<dbReference type="InterPro" id="IPR020103">
    <property type="entry name" value="PsdUridine_synth_cat_dom_sf"/>
</dbReference>
<keyword evidence="7" id="KW-1185">Reference proteome</keyword>
<evidence type="ECO:0000313" key="6">
    <source>
        <dbReference type="EMBL" id="MDT8896907.1"/>
    </source>
</evidence>
<dbReference type="CDD" id="cd02869">
    <property type="entry name" value="PseudoU_synth_RluA_like"/>
    <property type="match status" value="1"/>
</dbReference>
<protein>
    <recommendedName>
        <fullName evidence="3">RNA pseudouridylate synthase</fullName>
    </recommendedName>
    <alternativeName>
        <fullName evidence="4">RNA-uridine isomerase</fullName>
    </alternativeName>
</protein>
<dbReference type="InterPro" id="IPR006224">
    <property type="entry name" value="PsdUridine_synth_RluA-like_CS"/>
</dbReference>
<evidence type="ECO:0000256" key="2">
    <source>
        <dbReference type="ARBA" id="ARBA00010876"/>
    </source>
</evidence>
<comment type="caution">
    <text evidence="6">The sequence shown here is derived from an EMBL/GenBank/DDBJ whole genome shotgun (WGS) entry which is preliminary data.</text>
</comment>
<accession>A0ABU3NJC4</accession>
<evidence type="ECO:0000256" key="1">
    <source>
        <dbReference type="ARBA" id="ARBA00000073"/>
    </source>
</evidence>
<evidence type="ECO:0000259" key="5">
    <source>
        <dbReference type="Pfam" id="PF00849"/>
    </source>
</evidence>
<dbReference type="Pfam" id="PF00849">
    <property type="entry name" value="PseudoU_synth_2"/>
    <property type="match status" value="1"/>
</dbReference>
<dbReference type="InterPro" id="IPR006145">
    <property type="entry name" value="PsdUridine_synth_RsuA/RluA"/>
</dbReference>
<dbReference type="Proteomes" id="UP001254165">
    <property type="component" value="Unassembled WGS sequence"/>
</dbReference>
<dbReference type="GO" id="GO:0016853">
    <property type="term" value="F:isomerase activity"/>
    <property type="evidence" value="ECO:0007669"/>
    <property type="project" value="UniProtKB-KW"/>
</dbReference>
<organism evidence="6 7">
    <name type="scientific">Thermanaerothrix solaris</name>
    <dbReference type="NCBI Taxonomy" id="3058434"/>
    <lineage>
        <taxon>Bacteria</taxon>
        <taxon>Bacillati</taxon>
        <taxon>Chloroflexota</taxon>
        <taxon>Anaerolineae</taxon>
        <taxon>Anaerolineales</taxon>
        <taxon>Anaerolineaceae</taxon>
        <taxon>Thermanaerothrix</taxon>
    </lineage>
</organism>
<dbReference type="PANTHER" id="PTHR21600">
    <property type="entry name" value="MITOCHONDRIAL RNA PSEUDOURIDINE SYNTHASE"/>
    <property type="match status" value="1"/>
</dbReference>
<dbReference type="RefSeq" id="WP_315623545.1">
    <property type="nucleotide sequence ID" value="NZ_JAUHMF010000001.1"/>
</dbReference>
<dbReference type="PROSITE" id="PS01129">
    <property type="entry name" value="PSI_RLU"/>
    <property type="match status" value="1"/>
</dbReference>
<name>A0ABU3NJC4_9CHLR</name>
<reference evidence="6 7" key="1">
    <citation type="submission" date="2023-07" db="EMBL/GenBank/DDBJ databases">
        <title>Novel species of Thermanaerothrix with wide hydrolytic capabilities.</title>
        <authorList>
            <person name="Zayulina K.S."/>
            <person name="Podosokorskaya O.A."/>
            <person name="Elcheninov A.G."/>
        </authorList>
    </citation>
    <scope>NUCLEOTIDE SEQUENCE [LARGE SCALE GENOMIC DNA]</scope>
    <source>
        <strain evidence="6 7">4228-RoL</strain>
    </source>
</reference>
<proteinExistence type="inferred from homology"/>
<dbReference type="Gene3D" id="3.30.2350.10">
    <property type="entry name" value="Pseudouridine synthase"/>
    <property type="match status" value="1"/>
</dbReference>
<evidence type="ECO:0000313" key="7">
    <source>
        <dbReference type="Proteomes" id="UP001254165"/>
    </source>
</evidence>
<comment type="catalytic activity">
    <reaction evidence="1">
        <text>a uridine in RNA = a pseudouridine in RNA</text>
        <dbReference type="Rhea" id="RHEA:48348"/>
        <dbReference type="Rhea" id="RHEA-COMP:12068"/>
        <dbReference type="Rhea" id="RHEA-COMP:12069"/>
        <dbReference type="ChEBI" id="CHEBI:65314"/>
        <dbReference type="ChEBI" id="CHEBI:65315"/>
    </reaction>
</comment>
<dbReference type="EMBL" id="JAUHMF010000001">
    <property type="protein sequence ID" value="MDT8896907.1"/>
    <property type="molecule type" value="Genomic_DNA"/>
</dbReference>